<accession>A0A9W9MWJ5</accession>
<dbReference type="Gene3D" id="1.20.1250.20">
    <property type="entry name" value="MFS general substrate transporter like domains"/>
    <property type="match status" value="2"/>
</dbReference>
<feature type="transmembrane region" description="Helical" evidence="6">
    <location>
        <begin position="323"/>
        <end position="345"/>
    </location>
</feature>
<evidence type="ECO:0000256" key="6">
    <source>
        <dbReference type="SAM" id="Phobius"/>
    </source>
</evidence>
<feature type="region of interest" description="Disordered" evidence="5">
    <location>
        <begin position="385"/>
        <end position="407"/>
    </location>
</feature>
<dbReference type="PROSITE" id="PS50850">
    <property type="entry name" value="MFS"/>
    <property type="match status" value="1"/>
</dbReference>
<comment type="caution">
    <text evidence="8">The sequence shown here is derived from an EMBL/GenBank/DDBJ whole genome shotgun (WGS) entry which is preliminary data.</text>
</comment>
<keyword evidence="9" id="KW-1185">Reference proteome</keyword>
<feature type="transmembrane region" description="Helical" evidence="6">
    <location>
        <begin position="158"/>
        <end position="176"/>
    </location>
</feature>
<keyword evidence="2 6" id="KW-0812">Transmembrane</keyword>
<evidence type="ECO:0000256" key="2">
    <source>
        <dbReference type="ARBA" id="ARBA00022692"/>
    </source>
</evidence>
<dbReference type="SUPFAM" id="SSF103473">
    <property type="entry name" value="MFS general substrate transporter"/>
    <property type="match status" value="1"/>
</dbReference>
<dbReference type="InterPro" id="IPR005828">
    <property type="entry name" value="MFS_sugar_transport-like"/>
</dbReference>
<keyword evidence="3 6" id="KW-1133">Transmembrane helix</keyword>
<dbReference type="InterPro" id="IPR020846">
    <property type="entry name" value="MFS_dom"/>
</dbReference>
<feature type="domain" description="Major facilitator superfamily (MFS) profile" evidence="7">
    <location>
        <begin position="1"/>
        <end position="350"/>
    </location>
</feature>
<feature type="compositionally biased region" description="Polar residues" evidence="5">
    <location>
        <begin position="385"/>
        <end position="397"/>
    </location>
</feature>
<dbReference type="PANTHER" id="PTHR23508:SF9">
    <property type="entry name" value="CARBOXYLIC ACID TRANSPORT PROTEIN (AFU_ORTHOLOGUE AFUA_2G09450)"/>
    <property type="match status" value="1"/>
</dbReference>
<evidence type="ECO:0000313" key="8">
    <source>
        <dbReference type="EMBL" id="KAJ5208575.1"/>
    </source>
</evidence>
<gene>
    <name evidence="8" type="ORF">N7449_002954</name>
</gene>
<dbReference type="EMBL" id="JAPQKQ010000002">
    <property type="protein sequence ID" value="KAJ5208575.1"/>
    <property type="molecule type" value="Genomic_DNA"/>
</dbReference>
<feature type="transmembrane region" description="Helical" evidence="6">
    <location>
        <begin position="230"/>
        <end position="251"/>
    </location>
</feature>
<reference evidence="8" key="1">
    <citation type="submission" date="2022-11" db="EMBL/GenBank/DDBJ databases">
        <authorList>
            <person name="Petersen C."/>
        </authorList>
    </citation>
    <scope>NUCLEOTIDE SEQUENCE</scope>
    <source>
        <strain evidence="8">IBT 20477</strain>
    </source>
</reference>
<name>A0A9W9MWJ5_9EURO</name>
<evidence type="ECO:0000259" key="7">
    <source>
        <dbReference type="PROSITE" id="PS50850"/>
    </source>
</evidence>
<dbReference type="GO" id="GO:0046943">
    <property type="term" value="F:carboxylic acid transmembrane transporter activity"/>
    <property type="evidence" value="ECO:0007669"/>
    <property type="project" value="TreeGrafter"/>
</dbReference>
<feature type="transmembrane region" description="Helical" evidence="6">
    <location>
        <begin position="24"/>
        <end position="43"/>
    </location>
</feature>
<dbReference type="PANTHER" id="PTHR23508">
    <property type="entry name" value="CARBOXYLIC ACID TRANSPORTER PROTEIN HOMOLOG"/>
    <property type="match status" value="1"/>
</dbReference>
<dbReference type="OrthoDB" id="5296287at2759"/>
<protein>
    <submittedName>
        <fullName evidence="8">MFS general substrate transporter</fullName>
    </submittedName>
</protein>
<dbReference type="Pfam" id="PF00083">
    <property type="entry name" value="Sugar_tr"/>
    <property type="match status" value="1"/>
</dbReference>
<dbReference type="InterPro" id="IPR036259">
    <property type="entry name" value="MFS_trans_sf"/>
</dbReference>
<comment type="subcellular location">
    <subcellularLocation>
        <location evidence="1">Membrane</location>
        <topology evidence="1">Multi-pass membrane protein</topology>
    </subcellularLocation>
</comment>
<evidence type="ECO:0000256" key="3">
    <source>
        <dbReference type="ARBA" id="ARBA00022989"/>
    </source>
</evidence>
<dbReference type="Proteomes" id="UP001150942">
    <property type="component" value="Unassembled WGS sequence"/>
</dbReference>
<feature type="transmembrane region" description="Helical" evidence="6">
    <location>
        <begin position="196"/>
        <end position="218"/>
    </location>
</feature>
<evidence type="ECO:0000256" key="5">
    <source>
        <dbReference type="SAM" id="MobiDB-lite"/>
    </source>
</evidence>
<proteinExistence type="predicted"/>
<dbReference type="AlphaFoldDB" id="A0A9W9MWJ5"/>
<evidence type="ECO:0000313" key="9">
    <source>
        <dbReference type="Proteomes" id="UP001150942"/>
    </source>
</evidence>
<reference evidence="8" key="2">
    <citation type="journal article" date="2023" name="IMA Fungus">
        <title>Comparative genomic study of the Penicillium genus elucidates a diverse pangenome and 15 lateral gene transfer events.</title>
        <authorList>
            <person name="Petersen C."/>
            <person name="Sorensen T."/>
            <person name="Nielsen M.R."/>
            <person name="Sondergaard T.E."/>
            <person name="Sorensen J.L."/>
            <person name="Fitzpatrick D.A."/>
            <person name="Frisvad J.C."/>
            <person name="Nielsen K.L."/>
        </authorList>
    </citation>
    <scope>NUCLEOTIDE SEQUENCE</scope>
    <source>
        <strain evidence="8">IBT 20477</strain>
    </source>
</reference>
<dbReference type="GO" id="GO:0005886">
    <property type="term" value="C:plasma membrane"/>
    <property type="evidence" value="ECO:0007669"/>
    <property type="project" value="TreeGrafter"/>
</dbReference>
<keyword evidence="4 6" id="KW-0472">Membrane</keyword>
<sequence>MLILGVLQLGTIYCTTFRQFLAIRSLFGMFMGGVYGNAIAMALEHCPSRARGLMSGILQQGYAAGYVFAACANLGVGGSVDSWKTIFKIGGIPPSKHTHMIPTLTIELSAGLSFGVASLRACFPESQQFLEAKAQGRQESVPFREFYRSVTSMFREQWRICVYCIILMTGFNYLSHTSQDSYTTFMLVQRKMDNKSASIASILMQTGAFFGGTLMGYLSQFIGRRRSIIVAAFLAGCLIPTWILPTGAATLSTTGFLIQFFVQGAWGAIPIHLNELSPPAFRSLFPGICYQLGNMISSPSAQIVNTVAERTLIHNASGELVEAYGPAMGVSTAIILVFIIITTAVGPEKRGRAFEHAVAGIPELEGSTNARCDKDGEMGTMSTVESRVENVNENGQPTRVREQVSKT</sequence>
<evidence type="ECO:0000256" key="1">
    <source>
        <dbReference type="ARBA" id="ARBA00004141"/>
    </source>
</evidence>
<evidence type="ECO:0000256" key="4">
    <source>
        <dbReference type="ARBA" id="ARBA00023136"/>
    </source>
</evidence>
<organism evidence="8 9">
    <name type="scientific">Penicillium cf. viridicatum</name>
    <dbReference type="NCBI Taxonomy" id="2972119"/>
    <lineage>
        <taxon>Eukaryota</taxon>
        <taxon>Fungi</taxon>
        <taxon>Dikarya</taxon>
        <taxon>Ascomycota</taxon>
        <taxon>Pezizomycotina</taxon>
        <taxon>Eurotiomycetes</taxon>
        <taxon>Eurotiomycetidae</taxon>
        <taxon>Eurotiales</taxon>
        <taxon>Aspergillaceae</taxon>
        <taxon>Penicillium</taxon>
    </lineage>
</organism>